<feature type="DNA-binding region" description="HMG box" evidence="6">
    <location>
        <begin position="73"/>
        <end position="141"/>
    </location>
</feature>
<evidence type="ECO:0000256" key="7">
    <source>
        <dbReference type="SAM" id="MobiDB-lite"/>
    </source>
</evidence>
<accession>A0ABM1EGQ8</accession>
<dbReference type="PROSITE" id="PS50118">
    <property type="entry name" value="HMG_BOX_2"/>
    <property type="match status" value="1"/>
</dbReference>
<keyword evidence="9" id="KW-1185">Reference proteome</keyword>
<gene>
    <name evidence="10" type="primary">LOC106812115</name>
</gene>
<protein>
    <submittedName>
        <fullName evidence="10">Transcription factor Sox-3-A-like</fullName>
    </submittedName>
</protein>
<proteinExistence type="predicted"/>
<dbReference type="PANTHER" id="PTHR10270">
    <property type="entry name" value="SOX TRANSCRIPTION FACTOR"/>
    <property type="match status" value="1"/>
</dbReference>
<keyword evidence="3 6" id="KW-0238">DNA-binding</keyword>
<dbReference type="SMART" id="SM00398">
    <property type="entry name" value="HMG"/>
    <property type="match status" value="1"/>
</dbReference>
<feature type="compositionally biased region" description="Low complexity" evidence="7">
    <location>
        <begin position="39"/>
        <end position="49"/>
    </location>
</feature>
<feature type="domain" description="HMG box" evidence="8">
    <location>
        <begin position="73"/>
        <end position="141"/>
    </location>
</feature>
<dbReference type="Pfam" id="PF12336">
    <property type="entry name" value="SOXp"/>
    <property type="match status" value="1"/>
</dbReference>
<dbReference type="InterPro" id="IPR036910">
    <property type="entry name" value="HMG_box_dom_sf"/>
</dbReference>
<feature type="region of interest" description="Disordered" evidence="7">
    <location>
        <begin position="26"/>
        <end position="69"/>
    </location>
</feature>
<feature type="region of interest" description="Disordered" evidence="7">
    <location>
        <begin position="260"/>
        <end position="304"/>
    </location>
</feature>
<evidence type="ECO:0000256" key="2">
    <source>
        <dbReference type="ARBA" id="ARBA00023015"/>
    </source>
</evidence>
<keyword evidence="4" id="KW-0804">Transcription</keyword>
<organism evidence="9 10">
    <name type="scientific">Priapulus caudatus</name>
    <name type="common">Priapulid worm</name>
    <dbReference type="NCBI Taxonomy" id="37621"/>
    <lineage>
        <taxon>Eukaryota</taxon>
        <taxon>Metazoa</taxon>
        <taxon>Ecdysozoa</taxon>
        <taxon>Scalidophora</taxon>
        <taxon>Priapulida</taxon>
        <taxon>Priapulimorpha</taxon>
        <taxon>Priapulimorphida</taxon>
        <taxon>Priapulidae</taxon>
        <taxon>Priapulus</taxon>
    </lineage>
</organism>
<evidence type="ECO:0000313" key="9">
    <source>
        <dbReference type="Proteomes" id="UP000695022"/>
    </source>
</evidence>
<dbReference type="InterPro" id="IPR050140">
    <property type="entry name" value="SRY-related_HMG-box_TF-like"/>
</dbReference>
<keyword evidence="5 6" id="KW-0539">Nucleus</keyword>
<evidence type="ECO:0000256" key="1">
    <source>
        <dbReference type="ARBA" id="ARBA00004123"/>
    </source>
</evidence>
<keyword evidence="2" id="KW-0805">Transcription regulation</keyword>
<dbReference type="RefSeq" id="XP_014671379.1">
    <property type="nucleotide sequence ID" value="XM_014815893.1"/>
</dbReference>
<dbReference type="Gene3D" id="1.10.30.10">
    <property type="entry name" value="High mobility group box domain"/>
    <property type="match status" value="1"/>
</dbReference>
<dbReference type="SUPFAM" id="SSF47095">
    <property type="entry name" value="HMG-box"/>
    <property type="match status" value="1"/>
</dbReference>
<dbReference type="InterPro" id="IPR009071">
    <property type="entry name" value="HMG_box_dom"/>
</dbReference>
<feature type="compositionally biased region" description="Polar residues" evidence="7">
    <location>
        <begin position="260"/>
        <end position="273"/>
    </location>
</feature>
<evidence type="ECO:0000313" key="10">
    <source>
        <dbReference type="RefSeq" id="XP_014671379.1"/>
    </source>
</evidence>
<feature type="region of interest" description="Disordered" evidence="7">
    <location>
        <begin position="309"/>
        <end position="328"/>
    </location>
</feature>
<dbReference type="CDD" id="cd22028">
    <property type="entry name" value="HMG-box_SoxA_SoxB_SoxG"/>
    <property type="match status" value="1"/>
</dbReference>
<dbReference type="PANTHER" id="PTHR10270:SF324">
    <property type="entry name" value="SOX DOMAIN-CONTAINING PROTEIN DICHAETE-RELATED"/>
    <property type="match status" value="1"/>
</dbReference>
<reference evidence="10" key="1">
    <citation type="submission" date="2025-08" db="UniProtKB">
        <authorList>
            <consortium name="RefSeq"/>
        </authorList>
    </citation>
    <scope>IDENTIFICATION</scope>
</reference>
<evidence type="ECO:0000259" key="8">
    <source>
        <dbReference type="PROSITE" id="PS50118"/>
    </source>
</evidence>
<sequence>MMFTDDSEDLSPADMREMHELESTHNEDYTLSAMSPQTASSPGAAMPPGANLPPMPGGGGGGGGSKKANMDHVKRPMNAFMVWSRGQRRKMAQENPKMHNSEISKRLGAEWKILTEEEKRPFIDEAKRLRALHMKDYPDYKYRPRRKIKKPIAGKVGPAGMMGMNPAVSSPGLQQMGQNMYNPMNGYMPNTYASMMAADPSTYQQHMGSQLAANGSLYPRYDMAAAAAAQMHSVSSSPTNPYMHAGNGSYAYSWPQSAAPTMMSSSLPHQQGIKSEPTTEHSPNNNNLDAGGGVHHRGSNQPQSDLRDMISMYLPGDPNDPHKQQMQQHYQSLQNGVTNQIPLAHM</sequence>
<name>A0ABM1EGQ8_PRICU</name>
<evidence type="ECO:0000256" key="6">
    <source>
        <dbReference type="PROSITE-ProRule" id="PRU00267"/>
    </source>
</evidence>
<dbReference type="Proteomes" id="UP000695022">
    <property type="component" value="Unplaced"/>
</dbReference>
<evidence type="ECO:0000256" key="4">
    <source>
        <dbReference type="ARBA" id="ARBA00023163"/>
    </source>
</evidence>
<dbReference type="Pfam" id="PF00505">
    <property type="entry name" value="HMG_box"/>
    <property type="match status" value="1"/>
</dbReference>
<comment type="subcellular location">
    <subcellularLocation>
        <location evidence="1">Nucleus</location>
    </subcellularLocation>
</comment>
<dbReference type="InterPro" id="IPR022097">
    <property type="entry name" value="SOX_fam"/>
</dbReference>
<evidence type="ECO:0000256" key="3">
    <source>
        <dbReference type="ARBA" id="ARBA00023125"/>
    </source>
</evidence>
<evidence type="ECO:0000256" key="5">
    <source>
        <dbReference type="ARBA" id="ARBA00023242"/>
    </source>
</evidence>
<dbReference type="GeneID" id="106812115"/>